<feature type="binding site" evidence="9">
    <location>
        <position position="224"/>
    </location>
    <ligand>
        <name>cob(II)alamin</name>
        <dbReference type="ChEBI" id="CHEBI:16304"/>
    </ligand>
</feature>
<comment type="caution">
    <text evidence="9">Lacks conserved residue(s) required for the propagation of feature annotation.</text>
</comment>
<evidence type="ECO:0000256" key="1">
    <source>
        <dbReference type="ARBA" id="ARBA00022485"/>
    </source>
</evidence>
<comment type="cofactor">
    <cofactor evidence="9">
        <name>[4Fe-4S] cluster</name>
        <dbReference type="ChEBI" id="CHEBI:49883"/>
    </cofactor>
    <text evidence="9">Binds 2 [4Fe-4S] clusters per monomer.</text>
</comment>
<feature type="binding site" evidence="9">
    <location>
        <position position="177"/>
    </location>
    <ligand>
        <name>cob(II)alamin</name>
        <dbReference type="ChEBI" id="CHEBI:16304"/>
    </ligand>
</feature>
<accession>A0A6N8FE74</accession>
<feature type="binding site" evidence="9">
    <location>
        <position position="249"/>
    </location>
    <ligand>
        <name>[4Fe-4S] cluster</name>
        <dbReference type="ChEBI" id="CHEBI:49883"/>
        <label>2</label>
    </ligand>
</feature>
<dbReference type="EC" id="1.17.99.6" evidence="9"/>
<dbReference type="AlphaFoldDB" id="A0A6N8FE74"/>
<evidence type="ECO:0000259" key="10">
    <source>
        <dbReference type="PROSITE" id="PS51379"/>
    </source>
</evidence>
<dbReference type="PROSITE" id="PS51379">
    <property type="entry name" value="4FE4S_FER_2"/>
    <property type="match status" value="1"/>
</dbReference>
<dbReference type="HAMAP" id="MF_00916">
    <property type="entry name" value="QueG"/>
    <property type="match status" value="1"/>
</dbReference>
<dbReference type="InterPro" id="IPR013542">
    <property type="entry name" value="QueG_DUF1730"/>
</dbReference>
<dbReference type="InterPro" id="IPR004453">
    <property type="entry name" value="QueG"/>
</dbReference>
<evidence type="ECO:0000256" key="7">
    <source>
        <dbReference type="ARBA" id="ARBA00023004"/>
    </source>
</evidence>
<gene>
    <name evidence="9 11" type="primary">queG</name>
    <name evidence="11" type="ORF">GNP35_09155</name>
</gene>
<evidence type="ECO:0000256" key="8">
    <source>
        <dbReference type="ARBA" id="ARBA00023014"/>
    </source>
</evidence>
<comment type="catalytic activity">
    <reaction evidence="9">
        <text>epoxyqueuosine(34) in tRNA + AH2 = queuosine(34) in tRNA + A + H2O</text>
        <dbReference type="Rhea" id="RHEA:32159"/>
        <dbReference type="Rhea" id="RHEA-COMP:18571"/>
        <dbReference type="Rhea" id="RHEA-COMP:18582"/>
        <dbReference type="ChEBI" id="CHEBI:13193"/>
        <dbReference type="ChEBI" id="CHEBI:15377"/>
        <dbReference type="ChEBI" id="CHEBI:17499"/>
        <dbReference type="ChEBI" id="CHEBI:194431"/>
        <dbReference type="ChEBI" id="CHEBI:194443"/>
        <dbReference type="EC" id="1.17.99.6"/>
    </reaction>
</comment>
<feature type="binding site" evidence="9">
    <location>
        <position position="63"/>
    </location>
    <ligand>
        <name>cob(II)alamin</name>
        <dbReference type="ChEBI" id="CHEBI:16304"/>
    </ligand>
</feature>
<feature type="binding site" evidence="9">
    <location>
        <begin position="249"/>
        <end position="250"/>
    </location>
    <ligand>
        <name>cob(II)alamin</name>
        <dbReference type="ChEBI" id="CHEBI:16304"/>
    </ligand>
</feature>
<evidence type="ECO:0000256" key="5">
    <source>
        <dbReference type="ARBA" id="ARBA00022785"/>
    </source>
</evidence>
<evidence type="ECO:0000256" key="9">
    <source>
        <dbReference type="HAMAP-Rule" id="MF_00916"/>
    </source>
</evidence>
<keyword evidence="5 9" id="KW-0671">Queuosine biosynthesis</keyword>
<feature type="active site" description="Proton donor" evidence="9">
    <location>
        <position position="142"/>
    </location>
</feature>
<comment type="subunit">
    <text evidence="9">Monomer.</text>
</comment>
<keyword evidence="9" id="KW-0846">Cobalamin</keyword>
<feature type="binding site" evidence="9">
    <location>
        <position position="256"/>
    </location>
    <ligand>
        <name>[4Fe-4S] cluster</name>
        <dbReference type="ChEBI" id="CHEBI:49883"/>
        <label>1</label>
    </ligand>
</feature>
<keyword evidence="9" id="KW-0170">Cobalt</keyword>
<evidence type="ECO:0000256" key="6">
    <source>
        <dbReference type="ARBA" id="ARBA00023002"/>
    </source>
</evidence>
<protein>
    <recommendedName>
        <fullName evidence="9">Epoxyqueuosine reductase</fullName>
        <ecNumber evidence="9">1.17.99.6</ecNumber>
    </recommendedName>
    <alternativeName>
        <fullName evidence="9">Queuosine biosynthesis protein QueG</fullName>
    </alternativeName>
</protein>
<dbReference type="GO" id="GO:0051539">
    <property type="term" value="F:4 iron, 4 sulfur cluster binding"/>
    <property type="evidence" value="ECO:0007669"/>
    <property type="project" value="UniProtKB-KW"/>
</dbReference>
<feature type="binding site" evidence="9">
    <location>
        <position position="166"/>
    </location>
    <ligand>
        <name>cob(II)alamin</name>
        <dbReference type="ChEBI" id="CHEBI:16304"/>
    </ligand>
</feature>
<dbReference type="RefSeq" id="WP_155695802.1">
    <property type="nucleotide sequence ID" value="NZ_WOCD01000003.1"/>
</dbReference>
<proteinExistence type="inferred from homology"/>
<dbReference type="InterPro" id="IPR017900">
    <property type="entry name" value="4Fe4S_Fe_S_CS"/>
</dbReference>
<dbReference type="SUPFAM" id="SSF54862">
    <property type="entry name" value="4Fe-4S ferredoxins"/>
    <property type="match status" value="1"/>
</dbReference>
<organism evidence="11 12">
    <name type="scientific">Psychrosphaera haliotis</name>
    <dbReference type="NCBI Taxonomy" id="555083"/>
    <lineage>
        <taxon>Bacteria</taxon>
        <taxon>Pseudomonadati</taxon>
        <taxon>Pseudomonadota</taxon>
        <taxon>Gammaproteobacteria</taxon>
        <taxon>Alteromonadales</taxon>
        <taxon>Pseudoalteromonadaceae</taxon>
        <taxon>Psychrosphaera</taxon>
    </lineage>
</organism>
<feature type="binding site" evidence="9">
    <location>
        <position position="199"/>
    </location>
    <ligand>
        <name>[4Fe-4S] cluster</name>
        <dbReference type="ChEBI" id="CHEBI:49883"/>
        <label>1</label>
    </ligand>
</feature>
<comment type="similarity">
    <text evidence="9">Belongs to the QueG family.</text>
</comment>
<dbReference type="PROSITE" id="PS00198">
    <property type="entry name" value="4FE4S_FER_1"/>
    <property type="match status" value="1"/>
</dbReference>
<feature type="binding site" evidence="9">
    <location>
        <position position="142"/>
    </location>
    <ligand>
        <name>cob(II)alamin</name>
        <dbReference type="ChEBI" id="CHEBI:16304"/>
    </ligand>
</feature>
<dbReference type="Proteomes" id="UP000439994">
    <property type="component" value="Unassembled WGS sequence"/>
</dbReference>
<keyword evidence="12" id="KW-1185">Reference proteome</keyword>
<dbReference type="NCBIfam" id="TIGR00276">
    <property type="entry name" value="tRNA epoxyqueuosine(34) reductase QueG"/>
    <property type="match status" value="1"/>
</dbReference>
<dbReference type="FunFam" id="3.30.70.20:FF:000017">
    <property type="entry name" value="Epoxyqueuosine reductase"/>
    <property type="match status" value="1"/>
</dbReference>
<feature type="binding site" evidence="9">
    <location>
        <position position="196"/>
    </location>
    <ligand>
        <name>[4Fe-4S] cluster</name>
        <dbReference type="ChEBI" id="CHEBI:49883"/>
        <label>1</label>
    </ligand>
</feature>
<evidence type="ECO:0000313" key="11">
    <source>
        <dbReference type="EMBL" id="MUH72641.1"/>
    </source>
</evidence>
<keyword evidence="6 9" id="KW-0560">Oxidoreductase</keyword>
<feature type="binding site" evidence="9">
    <location>
        <position position="206"/>
    </location>
    <ligand>
        <name>[4Fe-4S] cluster</name>
        <dbReference type="ChEBI" id="CHEBI:49883"/>
        <label>2</label>
    </ligand>
</feature>
<dbReference type="Pfam" id="PF08331">
    <property type="entry name" value="QueG_DUF1730"/>
    <property type="match status" value="1"/>
</dbReference>
<keyword evidence="2 9" id="KW-0963">Cytoplasm</keyword>
<comment type="caution">
    <text evidence="11">The sequence shown here is derived from an EMBL/GenBank/DDBJ whole genome shotgun (WGS) entry which is preliminary data.</text>
</comment>
<evidence type="ECO:0000256" key="4">
    <source>
        <dbReference type="ARBA" id="ARBA00022723"/>
    </source>
</evidence>
<feature type="binding site" evidence="9">
    <location>
        <position position="252"/>
    </location>
    <ligand>
        <name>[4Fe-4S] cluster</name>
        <dbReference type="ChEBI" id="CHEBI:49883"/>
        <label>2</label>
    </ligand>
</feature>
<keyword evidence="4 9" id="KW-0479">Metal-binding</keyword>
<evidence type="ECO:0000256" key="2">
    <source>
        <dbReference type="ARBA" id="ARBA00022490"/>
    </source>
</evidence>
<comment type="pathway">
    <text evidence="9">tRNA modification; tRNA-queuosine biosynthesis.</text>
</comment>
<keyword evidence="7 9" id="KW-0408">Iron</keyword>
<feature type="domain" description="4Fe-4S ferredoxin-type" evidence="10">
    <location>
        <begin position="187"/>
        <end position="216"/>
    </location>
</feature>
<dbReference type="InterPro" id="IPR017896">
    <property type="entry name" value="4Fe4S_Fe-S-bd"/>
</dbReference>
<dbReference type="GO" id="GO:0005737">
    <property type="term" value="C:cytoplasm"/>
    <property type="evidence" value="ECO:0007669"/>
    <property type="project" value="UniProtKB-SubCell"/>
</dbReference>
<feature type="binding site" evidence="9">
    <location>
        <position position="231"/>
    </location>
    <ligand>
        <name>tRNA</name>
        <dbReference type="ChEBI" id="CHEBI:17843"/>
    </ligand>
</feature>
<name>A0A6N8FE74_9GAMM</name>
<dbReference type="GO" id="GO:0008616">
    <property type="term" value="P:tRNA queuosine(34) biosynthetic process"/>
    <property type="evidence" value="ECO:0007669"/>
    <property type="project" value="UniProtKB-UniRule"/>
</dbReference>
<dbReference type="Pfam" id="PF13484">
    <property type="entry name" value="Fer4_16"/>
    <property type="match status" value="1"/>
</dbReference>
<reference evidence="11 12" key="1">
    <citation type="submission" date="2019-11" db="EMBL/GenBank/DDBJ databases">
        <title>P. haliotis isolates from Z. marina roots.</title>
        <authorList>
            <person name="Cohen M."/>
            <person name="Jospin G."/>
            <person name="Eisen J.A."/>
            <person name="Coil D.A."/>
        </authorList>
    </citation>
    <scope>NUCLEOTIDE SEQUENCE [LARGE SCALE GENOMIC DNA]</scope>
    <source>
        <strain evidence="11 12">UCD-MCMsp1aY</strain>
    </source>
</reference>
<sequence>MTSARSDYNQLANKIKQWGTELGFQKVGITDIDLSEQEPRFLEWLENGYHGDMEFMSRHGLKRCRPDELLPGTLSVVSVRMDYLPENAAFADTLDDPNTAYISRYALGRDYHKVLRNQLKKLGKLVADEIDDADMQFRPFVDSAPVLERPLAEKAGLGWVGKHSLVLDEEAGSWFFLGELFLPVALPNDQPVKEQCGSCVACITICPTQAIVAPYVVDSKKCISYLTIELKKAIPEHFRKAMGNRIYGCDDCQLICPWNRQAQISKQPDFVPRDDLNNPDLLKLWQWQESYFLKVTEGSPIRRIGFECWMRNIAVALGNAPFSITVINELESKLGEISDLVDEHIVWALEQQKEKAETAGIENRKLKRLIKAVRIGLPRDA</sequence>
<dbReference type="EMBL" id="WOCD01000003">
    <property type="protein sequence ID" value="MUH72641.1"/>
    <property type="molecule type" value="Genomic_DNA"/>
</dbReference>
<dbReference type="Gene3D" id="3.30.70.20">
    <property type="match status" value="1"/>
</dbReference>
<keyword evidence="3 9" id="KW-0819">tRNA processing</keyword>
<feature type="binding site" evidence="9">
    <location>
        <position position="202"/>
    </location>
    <ligand>
        <name>[4Fe-4S] cluster</name>
        <dbReference type="ChEBI" id="CHEBI:49883"/>
        <label>1</label>
    </ligand>
</feature>
<comment type="subcellular location">
    <subcellularLocation>
        <location evidence="9">Cytoplasm</location>
    </subcellularLocation>
</comment>
<evidence type="ECO:0000313" key="12">
    <source>
        <dbReference type="Proteomes" id="UP000439994"/>
    </source>
</evidence>
<dbReference type="PANTHER" id="PTHR30002">
    <property type="entry name" value="EPOXYQUEUOSINE REDUCTASE"/>
    <property type="match status" value="1"/>
</dbReference>
<dbReference type="UniPathway" id="UPA00392"/>
<keyword evidence="8 9" id="KW-0411">Iron-sulfur</keyword>
<dbReference type="GO" id="GO:0031419">
    <property type="term" value="F:cobalamin binding"/>
    <property type="evidence" value="ECO:0007669"/>
    <property type="project" value="UniProtKB-KW"/>
</dbReference>
<evidence type="ECO:0000256" key="3">
    <source>
        <dbReference type="ARBA" id="ARBA00022694"/>
    </source>
</evidence>
<comment type="function">
    <text evidence="9">Catalyzes the conversion of epoxyqueuosine (oQ) to queuosine (Q), which is a hypermodified base found in the wobble positions of tRNA(Asp), tRNA(Asn), tRNA(His) and tRNA(Tyr).</text>
</comment>
<dbReference type="GO" id="GO:0046872">
    <property type="term" value="F:metal ion binding"/>
    <property type="evidence" value="ECO:0007669"/>
    <property type="project" value="UniProtKB-KW"/>
</dbReference>
<dbReference type="PANTHER" id="PTHR30002:SF4">
    <property type="entry name" value="EPOXYQUEUOSINE REDUCTASE"/>
    <property type="match status" value="1"/>
</dbReference>
<feature type="binding site" evidence="9">
    <location>
        <position position="222"/>
    </location>
    <ligand>
        <name>[4Fe-4S] cluster</name>
        <dbReference type="ChEBI" id="CHEBI:49883"/>
        <label>2</label>
    </ligand>
</feature>
<keyword evidence="1 9" id="KW-0004">4Fe-4S</keyword>
<dbReference type="OrthoDB" id="9784571at2"/>
<comment type="cofactor">
    <cofactor evidence="9">
        <name>cob(II)alamin</name>
        <dbReference type="ChEBI" id="CHEBI:16304"/>
    </cofactor>
</comment>
<dbReference type="GO" id="GO:0052693">
    <property type="term" value="F:epoxyqueuosine reductase activity"/>
    <property type="evidence" value="ECO:0007669"/>
    <property type="project" value="UniProtKB-UniRule"/>
</dbReference>